<reference evidence="2" key="4">
    <citation type="journal article" date="2015" name="G3 (Bethesda)">
        <title>Genome sequences of three phytopathogenic species of the Magnaporthaceae family of fungi.</title>
        <authorList>
            <person name="Okagaki L.H."/>
            <person name="Nunes C.C."/>
            <person name="Sailsbery J."/>
            <person name="Clay B."/>
            <person name="Brown D."/>
            <person name="John T."/>
            <person name="Oh Y."/>
            <person name="Young N."/>
            <person name="Fitzgerald M."/>
            <person name="Haas B.J."/>
            <person name="Zeng Q."/>
            <person name="Young S."/>
            <person name="Adiconis X."/>
            <person name="Fan L."/>
            <person name="Levin J.Z."/>
            <person name="Mitchell T.K."/>
            <person name="Okubara P.A."/>
            <person name="Farman M.L."/>
            <person name="Kohn L.M."/>
            <person name="Birren B."/>
            <person name="Ma L.-J."/>
            <person name="Dean R.A."/>
        </authorList>
    </citation>
    <scope>NUCLEOTIDE SEQUENCE</scope>
    <source>
        <strain evidence="2">ATCC 64411 / 73-15</strain>
    </source>
</reference>
<dbReference type="Proteomes" id="UP000011715">
    <property type="component" value="Unassembled WGS sequence"/>
</dbReference>
<accession>A0A0C4DV98</accession>
<reference evidence="1" key="1">
    <citation type="submission" date="2010-05" db="EMBL/GenBank/DDBJ databases">
        <title>The Genome Sequence of Magnaporthe poae strain ATCC 64411.</title>
        <authorList>
            <consortium name="The Broad Institute Genome Sequencing Platform"/>
            <consortium name="Broad Institute Genome Sequencing Center for Infectious Disease"/>
            <person name="Ma L.-J."/>
            <person name="Dead R."/>
            <person name="Young S."/>
            <person name="Zeng Q."/>
            <person name="Koehrsen M."/>
            <person name="Alvarado L."/>
            <person name="Berlin A."/>
            <person name="Chapman S.B."/>
            <person name="Chen Z."/>
            <person name="Freedman E."/>
            <person name="Gellesch M."/>
            <person name="Goldberg J."/>
            <person name="Griggs A."/>
            <person name="Gujja S."/>
            <person name="Heilman E.R."/>
            <person name="Heiman D."/>
            <person name="Hepburn T."/>
            <person name="Howarth C."/>
            <person name="Jen D."/>
            <person name="Larson L."/>
            <person name="Mehta T."/>
            <person name="Neiman D."/>
            <person name="Pearson M."/>
            <person name="Roberts A."/>
            <person name="Saif S."/>
            <person name="Shea T."/>
            <person name="Shenoy N."/>
            <person name="Sisk P."/>
            <person name="Stolte C."/>
            <person name="Sykes S."/>
            <person name="Walk T."/>
            <person name="White J."/>
            <person name="Yandava C."/>
            <person name="Haas B."/>
            <person name="Nusbaum C."/>
            <person name="Birren B."/>
        </authorList>
    </citation>
    <scope>NUCLEOTIDE SEQUENCE</scope>
    <source>
        <strain evidence="1">ATCC 64411</strain>
    </source>
</reference>
<reference evidence="1" key="3">
    <citation type="submission" date="2011-03" db="EMBL/GenBank/DDBJ databases">
        <title>Annotation of Magnaporthe poae ATCC 64411.</title>
        <authorList>
            <person name="Ma L.-J."/>
            <person name="Dead R."/>
            <person name="Young S.K."/>
            <person name="Zeng Q."/>
            <person name="Gargeya S."/>
            <person name="Fitzgerald M."/>
            <person name="Haas B."/>
            <person name="Abouelleil A."/>
            <person name="Alvarado L."/>
            <person name="Arachchi H.M."/>
            <person name="Berlin A."/>
            <person name="Brown A."/>
            <person name="Chapman S.B."/>
            <person name="Chen Z."/>
            <person name="Dunbar C."/>
            <person name="Freedman E."/>
            <person name="Gearin G."/>
            <person name="Gellesch M."/>
            <person name="Goldberg J."/>
            <person name="Griggs A."/>
            <person name="Gujja S."/>
            <person name="Heiman D."/>
            <person name="Howarth C."/>
            <person name="Larson L."/>
            <person name="Lui A."/>
            <person name="MacDonald P.J.P."/>
            <person name="Mehta T."/>
            <person name="Montmayeur A."/>
            <person name="Murphy C."/>
            <person name="Neiman D."/>
            <person name="Pearson M."/>
            <person name="Priest M."/>
            <person name="Roberts A."/>
            <person name="Saif S."/>
            <person name="Shea T."/>
            <person name="Shenoy N."/>
            <person name="Sisk P."/>
            <person name="Stolte C."/>
            <person name="Sykes S."/>
            <person name="Yandava C."/>
            <person name="Wortman J."/>
            <person name="Nusbaum C."/>
            <person name="Birren B."/>
        </authorList>
    </citation>
    <scope>NUCLEOTIDE SEQUENCE</scope>
    <source>
        <strain evidence="1">ATCC 64411</strain>
    </source>
</reference>
<evidence type="ECO:0008006" key="4">
    <source>
        <dbReference type="Google" id="ProtNLM"/>
    </source>
</evidence>
<dbReference type="EMBL" id="GL876968">
    <property type="protein sequence ID" value="KLU84865.1"/>
    <property type="molecule type" value="Genomic_DNA"/>
</dbReference>
<dbReference type="EMBL" id="ADBL01000920">
    <property type="status" value="NOT_ANNOTATED_CDS"/>
    <property type="molecule type" value="Genomic_DNA"/>
</dbReference>
<dbReference type="OrthoDB" id="5366531at2759"/>
<gene>
    <name evidence="1" type="ORF">MAPG_03899</name>
</gene>
<protein>
    <recommendedName>
        <fullName evidence="4">Pentatricopeptide repeat domain-containing protein</fullName>
    </recommendedName>
</protein>
<keyword evidence="3" id="KW-1185">Reference proteome</keyword>
<evidence type="ECO:0000313" key="2">
    <source>
        <dbReference type="EnsemblFungi" id="MAPG_03899T0"/>
    </source>
</evidence>
<dbReference type="OMA" id="ARMFATR"/>
<reference evidence="3" key="2">
    <citation type="submission" date="2010-05" db="EMBL/GenBank/DDBJ databases">
        <title>The genome sequence of Magnaporthe poae strain ATCC 64411.</title>
        <authorList>
            <person name="Ma L.-J."/>
            <person name="Dead R."/>
            <person name="Young S."/>
            <person name="Zeng Q."/>
            <person name="Koehrsen M."/>
            <person name="Alvarado L."/>
            <person name="Berlin A."/>
            <person name="Chapman S.B."/>
            <person name="Chen Z."/>
            <person name="Freedman E."/>
            <person name="Gellesch M."/>
            <person name="Goldberg J."/>
            <person name="Griggs A."/>
            <person name="Gujja S."/>
            <person name="Heilman E.R."/>
            <person name="Heiman D."/>
            <person name="Hepburn T."/>
            <person name="Howarth C."/>
            <person name="Jen D."/>
            <person name="Larson L."/>
            <person name="Mehta T."/>
            <person name="Neiman D."/>
            <person name="Pearson M."/>
            <person name="Roberts A."/>
            <person name="Saif S."/>
            <person name="Shea T."/>
            <person name="Shenoy N."/>
            <person name="Sisk P."/>
            <person name="Stolte C."/>
            <person name="Sykes S."/>
            <person name="Walk T."/>
            <person name="White J."/>
            <person name="Yandava C."/>
            <person name="Haas B."/>
            <person name="Nusbaum C."/>
            <person name="Birren B."/>
        </authorList>
    </citation>
    <scope>NUCLEOTIDE SEQUENCE [LARGE SCALE GENOMIC DNA]</scope>
    <source>
        <strain evidence="3">ATCC 64411 / 73-15</strain>
    </source>
</reference>
<dbReference type="VEuPathDB" id="FungiDB:MAPG_03899"/>
<proteinExistence type="predicted"/>
<dbReference type="EnsemblFungi" id="MAPG_03899T0">
    <property type="protein sequence ID" value="MAPG_03899T0"/>
    <property type="gene ID" value="MAPG_03899"/>
</dbReference>
<dbReference type="STRING" id="644358.A0A0C4DV98"/>
<reference evidence="2" key="5">
    <citation type="submission" date="2015-06" db="UniProtKB">
        <authorList>
            <consortium name="EnsemblFungi"/>
        </authorList>
    </citation>
    <scope>IDENTIFICATION</scope>
    <source>
        <strain evidence="2">ATCC 64411</strain>
    </source>
</reference>
<organism evidence="2 3">
    <name type="scientific">Magnaporthiopsis poae (strain ATCC 64411 / 73-15)</name>
    <name type="common">Kentucky bluegrass fungus</name>
    <name type="synonym">Magnaporthe poae</name>
    <dbReference type="NCBI Taxonomy" id="644358"/>
    <lineage>
        <taxon>Eukaryota</taxon>
        <taxon>Fungi</taxon>
        <taxon>Dikarya</taxon>
        <taxon>Ascomycota</taxon>
        <taxon>Pezizomycotina</taxon>
        <taxon>Sordariomycetes</taxon>
        <taxon>Sordariomycetidae</taxon>
        <taxon>Magnaporthales</taxon>
        <taxon>Magnaporthaceae</taxon>
        <taxon>Magnaporthiopsis</taxon>
    </lineage>
</organism>
<sequence length="823" mass="94558">MHAGRMSTGTGFPAMRLAASWHNRSTTTCIVAVASACLSHTPPLRLHSTLFASSERMFPAPSFAAGTRWPPGLGRRDSVREVSSQGRVVPPSPADGDTSGYGKWQWLLLDSARALKESSPEGVLLHDCLINRPGAGKDLALWACLLNVCQRTHKEPNTSFLLGELFKRRQLYYQEEHPLTADFWKTVLDLSLRDERLLVQLWVYAEWMRVAHDLKWPQLYDTVMRFLLAEEKLDSAFRWHIRLATNFGHDRAEFMRLLMDFSLHKSNRMQALLRSMYVASAHRDLYDTLIPHIWGQGQSNLARYWRSILVRHNDRPRSGEARTFIKFLSAYFPQMHLHKEEEMVRDLEDDITGEQLEREDMRTLMNRVHGKIFGIAEKPYDDSLGADWFASSWVSLDTAIHLVHALGVRSIGPLSLQSIALREPTVESLAHRLEQLQTLRIDTGGSRYSAAIKHFTAQRDEETLRELLASDIHPEVYDDAITQKNILDEASRSGDWKTYRLILSVRSAEGLDHLALGFNDLILTYLHGGRRKMVLAVLAEMSSRGVPILPGTSHLISQYLIYNTRDAYDTRNDPHDFYIDLGRRMMETPYPLACEAWMLLLRDLGRRYKFDKLENLAMEIIRHYRQAEASGAYMMNIPTSDVPDMFLYQHSKSLPFQRLPADLPLSNPNHPVQVIFGNKFQTSHVYRTVRFVLLYPQGLNGPDGEMASYSFGRGVKFLTELKRVGVNVPDPTVRRAVTESLVDLFGYEWTPRKHHMTVAMSRNRLPLTLARDLFNQAWGAELLPEPEELTNLIDRAAMRRHAKSERRKEFFVQREAKLRELND</sequence>
<dbReference type="AlphaFoldDB" id="A0A0C4DV98"/>
<name>A0A0C4DV98_MAGP6</name>
<evidence type="ECO:0000313" key="3">
    <source>
        <dbReference type="Proteomes" id="UP000011715"/>
    </source>
</evidence>
<evidence type="ECO:0000313" key="1">
    <source>
        <dbReference type="EMBL" id="KLU84865.1"/>
    </source>
</evidence>
<dbReference type="eggNOG" id="ENOG502S1QC">
    <property type="taxonomic scope" value="Eukaryota"/>
</dbReference>